<keyword evidence="1" id="KW-0812">Transmembrane</keyword>
<feature type="transmembrane region" description="Helical" evidence="1">
    <location>
        <begin position="7"/>
        <end position="25"/>
    </location>
</feature>
<name>A0A8S1WGH4_9CILI</name>
<dbReference type="PANTHER" id="PTHR21646">
    <property type="entry name" value="UBIQUITIN CARBOXYL-TERMINAL HYDROLASE"/>
    <property type="match status" value="1"/>
</dbReference>
<evidence type="ECO:0000256" key="1">
    <source>
        <dbReference type="SAM" id="Phobius"/>
    </source>
</evidence>
<evidence type="ECO:0000259" key="2">
    <source>
        <dbReference type="PROSITE" id="PS50235"/>
    </source>
</evidence>
<dbReference type="GO" id="GO:0016579">
    <property type="term" value="P:protein deubiquitination"/>
    <property type="evidence" value="ECO:0007669"/>
    <property type="project" value="InterPro"/>
</dbReference>
<sequence length="239" mass="27789">MIQKINILLIINIIILINISIKYILKQKFNITIINLLYDNSSTLPGLIDNTDLLQQKNLVRNVDFYVVNETVWKFLLEEYSGGPEILDEKIPPSPSSNASSTTDRAKSVEISIASYVSQLDKNPEIPIKGLKNELYYCYMHSCLQCMMCIKELNNLILNSINTQHIQDMAFCTNYQEFLRQLKDTQYDYIKINSLRNNISKKFNPKHQHDAQEFLLFLLSILEDEINNFNKKDGQQQTK</sequence>
<evidence type="ECO:0000313" key="4">
    <source>
        <dbReference type="Proteomes" id="UP000689195"/>
    </source>
</evidence>
<feature type="domain" description="USP" evidence="2">
    <location>
        <begin position="129"/>
        <end position="239"/>
    </location>
</feature>
<organism evidence="3 4">
    <name type="scientific">Paramecium pentaurelia</name>
    <dbReference type="NCBI Taxonomy" id="43138"/>
    <lineage>
        <taxon>Eukaryota</taxon>
        <taxon>Sar</taxon>
        <taxon>Alveolata</taxon>
        <taxon>Ciliophora</taxon>
        <taxon>Intramacronucleata</taxon>
        <taxon>Oligohymenophorea</taxon>
        <taxon>Peniculida</taxon>
        <taxon>Parameciidae</taxon>
        <taxon>Paramecium</taxon>
    </lineage>
</organism>
<dbReference type="Proteomes" id="UP000689195">
    <property type="component" value="Unassembled WGS sequence"/>
</dbReference>
<keyword evidence="4" id="KW-1185">Reference proteome</keyword>
<keyword evidence="1" id="KW-1133">Transmembrane helix</keyword>
<dbReference type="PROSITE" id="PS50235">
    <property type="entry name" value="USP_3"/>
    <property type="match status" value="1"/>
</dbReference>
<protein>
    <recommendedName>
        <fullName evidence="2">USP domain-containing protein</fullName>
    </recommendedName>
</protein>
<dbReference type="InterPro" id="IPR028889">
    <property type="entry name" value="USP"/>
</dbReference>
<dbReference type="GO" id="GO:0004843">
    <property type="term" value="F:cysteine-type deubiquitinase activity"/>
    <property type="evidence" value="ECO:0007669"/>
    <property type="project" value="InterPro"/>
</dbReference>
<gene>
    <name evidence="3" type="ORF">PPENT_87.1.T0910132</name>
</gene>
<dbReference type="Pfam" id="PF00443">
    <property type="entry name" value="UCH"/>
    <property type="match status" value="1"/>
</dbReference>
<dbReference type="AlphaFoldDB" id="A0A8S1WGH4"/>
<dbReference type="InterPro" id="IPR006615">
    <property type="entry name" value="Pept_C19_DUSP"/>
</dbReference>
<reference evidence="3" key="1">
    <citation type="submission" date="2021-01" db="EMBL/GenBank/DDBJ databases">
        <authorList>
            <consortium name="Genoscope - CEA"/>
            <person name="William W."/>
        </authorList>
    </citation>
    <scope>NUCLEOTIDE SEQUENCE</scope>
</reference>
<dbReference type="EMBL" id="CAJJDO010000091">
    <property type="protein sequence ID" value="CAD8188423.1"/>
    <property type="molecule type" value="Genomic_DNA"/>
</dbReference>
<dbReference type="Pfam" id="PF06337">
    <property type="entry name" value="DUSP"/>
    <property type="match status" value="1"/>
</dbReference>
<dbReference type="OrthoDB" id="2420415at2759"/>
<dbReference type="InterPro" id="IPR001394">
    <property type="entry name" value="Peptidase_C19_UCH"/>
</dbReference>
<keyword evidence="1" id="KW-0472">Membrane</keyword>
<proteinExistence type="predicted"/>
<comment type="caution">
    <text evidence="3">The sequence shown here is derived from an EMBL/GenBank/DDBJ whole genome shotgun (WGS) entry which is preliminary data.</text>
</comment>
<accession>A0A8S1WGH4</accession>
<dbReference type="InterPro" id="IPR050185">
    <property type="entry name" value="Ub_carboxyl-term_hydrolase"/>
</dbReference>
<evidence type="ECO:0000313" key="3">
    <source>
        <dbReference type="EMBL" id="CAD8188423.1"/>
    </source>
</evidence>